<dbReference type="PROSITE" id="PS00501">
    <property type="entry name" value="SPASE_I_1"/>
    <property type="match status" value="1"/>
</dbReference>
<accession>A0A4R2M7F5</accession>
<evidence type="ECO:0000256" key="4">
    <source>
        <dbReference type="ARBA" id="ARBA00019232"/>
    </source>
</evidence>
<dbReference type="InterPro" id="IPR019533">
    <property type="entry name" value="Peptidase_S26"/>
</dbReference>
<comment type="caution">
    <text evidence="11">The sequence shown here is derived from an EMBL/GenBank/DDBJ whole genome shotgun (WGS) entry which is preliminary data.</text>
</comment>
<feature type="active site" evidence="7">
    <location>
        <position position="183"/>
    </location>
</feature>
<dbReference type="SUPFAM" id="SSF51306">
    <property type="entry name" value="LexA/Signal peptidase"/>
    <property type="match status" value="1"/>
</dbReference>
<dbReference type="InterPro" id="IPR000223">
    <property type="entry name" value="Pept_S26A_signal_pept_1"/>
</dbReference>
<dbReference type="PANTHER" id="PTHR43390">
    <property type="entry name" value="SIGNAL PEPTIDASE I"/>
    <property type="match status" value="1"/>
</dbReference>
<dbReference type="PRINTS" id="PR00727">
    <property type="entry name" value="LEADERPTASE"/>
</dbReference>
<keyword evidence="6 8" id="KW-0378">Hydrolase</keyword>
<dbReference type="NCBIfam" id="TIGR02227">
    <property type="entry name" value="sigpep_I_bact"/>
    <property type="match status" value="1"/>
</dbReference>
<dbReference type="RefSeq" id="WP_132647120.1">
    <property type="nucleotide sequence ID" value="NZ_CP181386.1"/>
</dbReference>
<reference evidence="11 12" key="1">
    <citation type="submission" date="2019-03" db="EMBL/GenBank/DDBJ databases">
        <title>Genomic Encyclopedia of Type Strains, Phase IV (KMG-IV): sequencing the most valuable type-strain genomes for metagenomic binning, comparative biology and taxonomic classification.</title>
        <authorList>
            <person name="Goeker M."/>
        </authorList>
    </citation>
    <scope>NUCLEOTIDE SEQUENCE [LARGE SCALE GENOMIC DNA]</scope>
    <source>
        <strain evidence="11 12">DSM 1709</strain>
    </source>
</reference>
<dbReference type="Gene3D" id="2.10.109.10">
    <property type="entry name" value="Umud Fragment, subunit A"/>
    <property type="match status" value="1"/>
</dbReference>
<dbReference type="InterPro" id="IPR036286">
    <property type="entry name" value="LexA/Signal_pep-like_sf"/>
</dbReference>
<dbReference type="GO" id="GO:0009003">
    <property type="term" value="F:signal peptidase activity"/>
    <property type="evidence" value="ECO:0007669"/>
    <property type="project" value="UniProtKB-EC"/>
</dbReference>
<feature type="transmembrane region" description="Helical" evidence="8">
    <location>
        <begin position="7"/>
        <end position="22"/>
    </location>
</feature>
<dbReference type="GO" id="GO:0004252">
    <property type="term" value="F:serine-type endopeptidase activity"/>
    <property type="evidence" value="ECO:0007669"/>
    <property type="project" value="InterPro"/>
</dbReference>
<dbReference type="GO" id="GO:0006465">
    <property type="term" value="P:signal peptide processing"/>
    <property type="evidence" value="ECO:0007669"/>
    <property type="project" value="InterPro"/>
</dbReference>
<evidence type="ECO:0000313" key="12">
    <source>
        <dbReference type="Proteomes" id="UP000295106"/>
    </source>
</evidence>
<proteinExistence type="inferred from homology"/>
<dbReference type="PROSITE" id="PS00761">
    <property type="entry name" value="SPASE_I_3"/>
    <property type="match status" value="1"/>
</dbReference>
<dbReference type="Proteomes" id="UP000295106">
    <property type="component" value="Unassembled WGS sequence"/>
</dbReference>
<evidence type="ECO:0000256" key="7">
    <source>
        <dbReference type="PIRSR" id="PIRSR600223-1"/>
    </source>
</evidence>
<dbReference type="EC" id="3.4.21.89" evidence="3 8"/>
<comment type="caution">
    <text evidence="9">Lacks conserved residue(s) required for the propagation of feature annotation.</text>
</comment>
<sequence>MSTLTAVLYGALVVYLGGWFLGQWTGNFSLLLFLLSAVTLCYWLAERFHFRPAREAAAAELERQDAARREDLARQGIAKVDGDVGAAKEKILEQPWWLDWTAGLFPVIVVIFLLRSFMFEPFKIPSGSMIPTLLVGDLILVNKYHYGIRLPVINKKIIANHDPERGDVVVFRYPVDPRVDYIKRVVGVPGDEIRYVDQKLFVNGQPVPVAPLGDFYNEDRLRYSPMFSEKLGAVEHRILVDPNRPAFYGPEPKTFPMHENCQYSAEGVTCKVPPGHYFMMGDNRDDSQDSRFWGFVPDQNIVGKAFFVWMNLGDLGRIGAFH</sequence>
<dbReference type="AlphaFoldDB" id="A0A4R2M7F5"/>
<evidence type="ECO:0000256" key="2">
    <source>
        <dbReference type="ARBA" id="ARBA00009370"/>
    </source>
</evidence>
<dbReference type="CDD" id="cd06530">
    <property type="entry name" value="S26_SPase_I"/>
    <property type="match status" value="1"/>
</dbReference>
<comment type="similarity">
    <text evidence="2 9">Belongs to the peptidase S26 family.</text>
</comment>
<evidence type="ECO:0000256" key="6">
    <source>
        <dbReference type="ARBA" id="ARBA00022801"/>
    </source>
</evidence>
<gene>
    <name evidence="11" type="ORF">EV684_106124</name>
</gene>
<evidence type="ECO:0000313" key="11">
    <source>
        <dbReference type="EMBL" id="TCP02562.1"/>
    </source>
</evidence>
<dbReference type="Pfam" id="PF10502">
    <property type="entry name" value="Peptidase_S26"/>
    <property type="match status" value="1"/>
</dbReference>
<dbReference type="GO" id="GO:0016020">
    <property type="term" value="C:membrane"/>
    <property type="evidence" value="ECO:0007669"/>
    <property type="project" value="UniProtKB-SubCell"/>
</dbReference>
<keyword evidence="8" id="KW-1133">Transmembrane helix</keyword>
<evidence type="ECO:0000256" key="8">
    <source>
        <dbReference type="RuleBase" id="RU003993"/>
    </source>
</evidence>
<feature type="transmembrane region" description="Helical" evidence="8">
    <location>
        <begin position="97"/>
        <end position="118"/>
    </location>
</feature>
<evidence type="ECO:0000256" key="1">
    <source>
        <dbReference type="ARBA" id="ARBA00000677"/>
    </source>
</evidence>
<dbReference type="InterPro" id="IPR019756">
    <property type="entry name" value="Pept_S26A_signal_pept_1_Ser-AS"/>
</dbReference>
<feature type="active site" evidence="7">
    <location>
        <position position="128"/>
    </location>
</feature>
<evidence type="ECO:0000256" key="5">
    <source>
        <dbReference type="ARBA" id="ARBA00022670"/>
    </source>
</evidence>
<keyword evidence="8" id="KW-0812">Transmembrane</keyword>
<dbReference type="OrthoDB" id="9815782at2"/>
<dbReference type="GeneID" id="99683526"/>
<feature type="transmembrane region" description="Helical" evidence="8">
    <location>
        <begin position="28"/>
        <end position="45"/>
    </location>
</feature>
<dbReference type="EMBL" id="SLXD01000006">
    <property type="protein sequence ID" value="TCP02562.1"/>
    <property type="molecule type" value="Genomic_DNA"/>
</dbReference>
<comment type="subcellular location">
    <subcellularLocation>
        <location evidence="9">Membrane</location>
        <topology evidence="9">Single-pass type II membrane protein</topology>
    </subcellularLocation>
</comment>
<feature type="domain" description="Peptidase S26" evidence="10">
    <location>
        <begin position="98"/>
        <end position="310"/>
    </location>
</feature>
<keyword evidence="5 8" id="KW-0645">Protease</keyword>
<keyword evidence="8" id="KW-0472">Membrane</keyword>
<comment type="catalytic activity">
    <reaction evidence="1 8">
        <text>Cleavage of hydrophobic, N-terminal signal or leader sequences from secreted and periplasmic proteins.</text>
        <dbReference type="EC" id="3.4.21.89"/>
    </reaction>
</comment>
<dbReference type="InterPro" id="IPR019758">
    <property type="entry name" value="Pept_S26A_signal_pept_1_CS"/>
</dbReference>
<dbReference type="PROSITE" id="PS00760">
    <property type="entry name" value="SPASE_I_2"/>
    <property type="match status" value="1"/>
</dbReference>
<dbReference type="InterPro" id="IPR019757">
    <property type="entry name" value="Pept_S26A_signal_pept_1_Lys-AS"/>
</dbReference>
<organism evidence="11 12">
    <name type="scientific">Rubrivivax gelatinosus</name>
    <name type="common">Rhodocyclus gelatinosus</name>
    <name type="synonym">Rhodopseudomonas gelatinosa</name>
    <dbReference type="NCBI Taxonomy" id="28068"/>
    <lineage>
        <taxon>Bacteria</taxon>
        <taxon>Pseudomonadati</taxon>
        <taxon>Pseudomonadota</taxon>
        <taxon>Betaproteobacteria</taxon>
        <taxon>Burkholderiales</taxon>
        <taxon>Sphaerotilaceae</taxon>
        <taxon>Rubrivivax</taxon>
    </lineage>
</organism>
<evidence type="ECO:0000256" key="9">
    <source>
        <dbReference type="RuleBase" id="RU362042"/>
    </source>
</evidence>
<protein>
    <recommendedName>
        <fullName evidence="4 8">Signal peptidase I</fullName>
        <ecNumber evidence="3 8">3.4.21.89</ecNumber>
    </recommendedName>
</protein>
<dbReference type="PANTHER" id="PTHR43390:SF1">
    <property type="entry name" value="CHLOROPLAST PROCESSING PEPTIDASE"/>
    <property type="match status" value="1"/>
</dbReference>
<evidence type="ECO:0000259" key="10">
    <source>
        <dbReference type="Pfam" id="PF10502"/>
    </source>
</evidence>
<evidence type="ECO:0000256" key="3">
    <source>
        <dbReference type="ARBA" id="ARBA00013208"/>
    </source>
</evidence>
<name>A0A4R2M7F5_RUBGE</name>